<organism evidence="1 2">
    <name type="scientific">Chitinophaga solisilvae</name>
    <dbReference type="NCBI Taxonomy" id="1233460"/>
    <lineage>
        <taxon>Bacteria</taxon>
        <taxon>Pseudomonadati</taxon>
        <taxon>Bacteroidota</taxon>
        <taxon>Chitinophagia</taxon>
        <taxon>Chitinophagales</taxon>
        <taxon>Chitinophagaceae</taxon>
        <taxon>Chitinophaga</taxon>
    </lineage>
</organism>
<proteinExistence type="predicted"/>
<evidence type="ECO:0000313" key="1">
    <source>
        <dbReference type="EMBL" id="NSL86802.1"/>
    </source>
</evidence>
<dbReference type="InterPro" id="IPR032710">
    <property type="entry name" value="NTF2-like_dom_sf"/>
</dbReference>
<dbReference type="Gene3D" id="3.10.450.50">
    <property type="match status" value="1"/>
</dbReference>
<protein>
    <submittedName>
        <fullName evidence="1">Nuclear transport factor 2 family protein</fullName>
    </submittedName>
</protein>
<gene>
    <name evidence="1" type="ORF">ECE50_008170</name>
</gene>
<dbReference type="InterPro" id="IPR039437">
    <property type="entry name" value="FrzH/put_lumazine-bd"/>
</dbReference>
<dbReference type="EMBL" id="RIAR02000001">
    <property type="protein sequence ID" value="NSL86802.1"/>
    <property type="molecule type" value="Genomic_DNA"/>
</dbReference>
<dbReference type="RefSeq" id="WP_127043633.1">
    <property type="nucleotide sequence ID" value="NZ_JAABOK010000001.1"/>
</dbReference>
<sequence>MLSELQQVLEDYQQGIFQGDTNRLKNAFHPQALLAGDINGAEYFKTVAEYLEIVSNRKSPRENGEPFRMKVIHTEMLGNNAIVKLHVPILGYNYTDYLSLAVIGGRWQIVSKVFAQ</sequence>
<accession>A0A433WBJ1</accession>
<dbReference type="AlphaFoldDB" id="A0A433WBJ1"/>
<dbReference type="Proteomes" id="UP000281028">
    <property type="component" value="Unassembled WGS sequence"/>
</dbReference>
<evidence type="ECO:0000313" key="2">
    <source>
        <dbReference type="Proteomes" id="UP000281028"/>
    </source>
</evidence>
<dbReference type="Pfam" id="PF12893">
    <property type="entry name" value="Lumazine_bd_2"/>
    <property type="match status" value="1"/>
</dbReference>
<dbReference type="OrthoDB" id="8445243at2"/>
<name>A0A433WBJ1_9BACT</name>
<keyword evidence="2" id="KW-1185">Reference proteome</keyword>
<dbReference type="SUPFAM" id="SSF54427">
    <property type="entry name" value="NTF2-like"/>
    <property type="match status" value="1"/>
</dbReference>
<comment type="caution">
    <text evidence="1">The sequence shown here is derived from an EMBL/GenBank/DDBJ whole genome shotgun (WGS) entry which is preliminary data.</text>
</comment>
<reference evidence="1" key="1">
    <citation type="submission" date="2020-05" db="EMBL/GenBank/DDBJ databases">
        <title>Chitinophaga laudate sp. nov., isolated from a tropical peat swamp.</title>
        <authorList>
            <person name="Goh C.B.S."/>
            <person name="Lee M.S."/>
            <person name="Parimannan S."/>
            <person name="Pasbakhsh P."/>
            <person name="Yule C.M."/>
            <person name="Rajandas H."/>
            <person name="Loke S."/>
            <person name="Croft L."/>
            <person name="Tan J.B.L."/>
        </authorList>
    </citation>
    <scope>NUCLEOTIDE SEQUENCE</scope>
    <source>
        <strain evidence="1">Mgbs1</strain>
    </source>
</reference>